<dbReference type="Proteomes" id="UP001165542">
    <property type="component" value="Unassembled WGS sequence"/>
</dbReference>
<evidence type="ECO:0000256" key="6">
    <source>
        <dbReference type="RuleBase" id="RU364082"/>
    </source>
</evidence>
<comment type="function">
    <text evidence="6">Catalyzes the reduction of dTDP-6-deoxy-L-lyxo-4-hexulose to yield dTDP-L-rhamnose.</text>
</comment>
<evidence type="ECO:0000313" key="9">
    <source>
        <dbReference type="EMBL" id="MCS2609138.1"/>
    </source>
</evidence>
<dbReference type="Gene3D" id="3.90.25.10">
    <property type="entry name" value="UDP-galactose 4-epimerase, domain 1"/>
    <property type="match status" value="1"/>
</dbReference>
<dbReference type="InterPro" id="IPR036291">
    <property type="entry name" value="NAD(P)-bd_dom_sf"/>
</dbReference>
<dbReference type="EC" id="1.1.1.133" evidence="3 6"/>
<feature type="region of interest" description="Disordered" evidence="7">
    <location>
        <begin position="202"/>
        <end position="245"/>
    </location>
</feature>
<comment type="cofactor">
    <cofactor evidence="6">
        <name>Mg(2+)</name>
        <dbReference type="ChEBI" id="CHEBI:18420"/>
    </cofactor>
    <text evidence="6">Binds 1 Mg(2+) ion per monomer.</text>
</comment>
<proteinExistence type="inferred from homology"/>
<comment type="pathway">
    <text evidence="1 6">Carbohydrate biosynthesis; dTDP-L-rhamnose biosynthesis.</text>
</comment>
<evidence type="ECO:0000256" key="7">
    <source>
        <dbReference type="SAM" id="MobiDB-lite"/>
    </source>
</evidence>
<protein>
    <recommendedName>
        <fullName evidence="4 6">dTDP-4-dehydrorhamnose reductase</fullName>
        <ecNumber evidence="3 6">1.1.1.133</ecNumber>
    </recommendedName>
</protein>
<evidence type="ECO:0000256" key="4">
    <source>
        <dbReference type="ARBA" id="ARBA00017099"/>
    </source>
</evidence>
<dbReference type="EMBL" id="JAJISC010000003">
    <property type="protein sequence ID" value="MCS2609138.1"/>
    <property type="molecule type" value="Genomic_DNA"/>
</dbReference>
<dbReference type="SUPFAM" id="SSF51735">
    <property type="entry name" value="NAD(P)-binding Rossmann-fold domains"/>
    <property type="match status" value="2"/>
</dbReference>
<reference evidence="9" key="1">
    <citation type="submission" date="2021-11" db="EMBL/GenBank/DDBJ databases">
        <title>Halomonas sp., isolated from a coastal aquaculture zone in Dongshan Bay.</title>
        <authorList>
            <person name="Lin W."/>
        </authorList>
    </citation>
    <scope>NUCLEOTIDE SEQUENCE</scope>
    <source>
        <strain evidence="9">Yzlin-01</strain>
    </source>
</reference>
<accession>A0ABT2ECP8</accession>
<dbReference type="PANTHER" id="PTHR10491">
    <property type="entry name" value="DTDP-4-DEHYDRORHAMNOSE REDUCTASE"/>
    <property type="match status" value="1"/>
</dbReference>
<evidence type="ECO:0000313" key="10">
    <source>
        <dbReference type="Proteomes" id="UP001165542"/>
    </source>
</evidence>
<evidence type="ECO:0000256" key="5">
    <source>
        <dbReference type="ARBA" id="ARBA00048200"/>
    </source>
</evidence>
<comment type="similarity">
    <text evidence="2 6">Belongs to the dTDP-4-dehydrorhamnose reductase family.</text>
</comment>
<dbReference type="CDD" id="cd05254">
    <property type="entry name" value="dTDP_HR_like_SDR_e"/>
    <property type="match status" value="1"/>
</dbReference>
<comment type="caution">
    <text evidence="9">The sequence shown here is derived from an EMBL/GenBank/DDBJ whole genome shotgun (WGS) entry which is preliminary data.</text>
</comment>
<keyword evidence="6" id="KW-0521">NADP</keyword>
<dbReference type="PANTHER" id="PTHR10491:SF4">
    <property type="entry name" value="METHIONINE ADENOSYLTRANSFERASE 2 SUBUNIT BETA"/>
    <property type="match status" value="1"/>
</dbReference>
<name>A0ABT2ECP8_9GAMM</name>
<keyword evidence="10" id="KW-1185">Reference proteome</keyword>
<dbReference type="InterPro" id="IPR029903">
    <property type="entry name" value="RmlD-like-bd"/>
</dbReference>
<organism evidence="9 10">
    <name type="scientific">Halomonas dongshanensis</name>
    <dbReference type="NCBI Taxonomy" id="2890835"/>
    <lineage>
        <taxon>Bacteria</taxon>
        <taxon>Pseudomonadati</taxon>
        <taxon>Pseudomonadota</taxon>
        <taxon>Gammaproteobacteria</taxon>
        <taxon>Oceanospirillales</taxon>
        <taxon>Halomonadaceae</taxon>
        <taxon>Halomonas</taxon>
    </lineage>
</organism>
<comment type="catalytic activity">
    <reaction evidence="5 6">
        <text>dTDP-beta-L-rhamnose + NADP(+) = dTDP-4-dehydro-beta-L-rhamnose + NADPH + H(+)</text>
        <dbReference type="Rhea" id="RHEA:21796"/>
        <dbReference type="ChEBI" id="CHEBI:15378"/>
        <dbReference type="ChEBI" id="CHEBI:57510"/>
        <dbReference type="ChEBI" id="CHEBI:57783"/>
        <dbReference type="ChEBI" id="CHEBI:58349"/>
        <dbReference type="ChEBI" id="CHEBI:62830"/>
        <dbReference type="EC" id="1.1.1.133"/>
    </reaction>
</comment>
<keyword evidence="6" id="KW-0560">Oxidoreductase</keyword>
<dbReference type="InterPro" id="IPR005913">
    <property type="entry name" value="dTDP_dehydrorham_reduct"/>
</dbReference>
<evidence type="ECO:0000256" key="2">
    <source>
        <dbReference type="ARBA" id="ARBA00010944"/>
    </source>
</evidence>
<evidence type="ECO:0000256" key="1">
    <source>
        <dbReference type="ARBA" id="ARBA00004781"/>
    </source>
</evidence>
<feature type="domain" description="RmlD-like substrate binding" evidence="8">
    <location>
        <begin position="258"/>
        <end position="343"/>
    </location>
</feature>
<dbReference type="Pfam" id="PF04321">
    <property type="entry name" value="RmlD_sub_bind"/>
    <property type="match status" value="2"/>
</dbReference>
<dbReference type="RefSeq" id="WP_259035646.1">
    <property type="nucleotide sequence ID" value="NZ_JAJISC010000003.1"/>
</dbReference>
<gene>
    <name evidence="9" type="ORF">LLY24_07395</name>
</gene>
<feature type="domain" description="RmlD-like substrate binding" evidence="8">
    <location>
        <begin position="1"/>
        <end position="195"/>
    </location>
</feature>
<dbReference type="Gene3D" id="3.40.50.720">
    <property type="entry name" value="NAD(P)-binding Rossmann-like Domain"/>
    <property type="match status" value="1"/>
</dbReference>
<evidence type="ECO:0000256" key="3">
    <source>
        <dbReference type="ARBA" id="ARBA00012929"/>
    </source>
</evidence>
<evidence type="ECO:0000259" key="8">
    <source>
        <dbReference type="Pfam" id="PF04321"/>
    </source>
</evidence>
<sequence length="346" mass="38263">MSILVTGGNGQVGFELRRQFALFGSVLAPTRQELDLADIHAVEAYLAKHKPALILNAAAYTAVDKAECEPEQAKRLNADLPAQLARYAAQNGITLVHYSSDYVYPGKGVEPWREDSPTNPLSTYGQTKLEGDEAILRSGCDHLIFRTSWVYAARGNNFMKTMLRLGREREALSIVNDQIGAPTPARLIAQISALAFTPHDSPSTMHHSRFTPHDSPSTMHHSRFTPHDSPSTMHHSRFTPHDSPSTIHHSRFTPHIPLGVYHLAPRGNTSWHGFACEIFHQAKALGKTLAIDASGLKAIPTAAYPTQAVRPSNSRMALDKLEAVIGLHMPEWQDQLALTLQEYCER</sequence>